<dbReference type="Proteomes" id="UP000822688">
    <property type="component" value="Chromosome 7"/>
</dbReference>
<reference evidence="2" key="1">
    <citation type="submission" date="2020-06" db="EMBL/GenBank/DDBJ databases">
        <title>WGS assembly of Ceratodon purpureus strain R40.</title>
        <authorList>
            <person name="Carey S.B."/>
            <person name="Jenkins J."/>
            <person name="Shu S."/>
            <person name="Lovell J.T."/>
            <person name="Sreedasyam A."/>
            <person name="Maumus F."/>
            <person name="Tiley G.P."/>
            <person name="Fernandez-Pozo N."/>
            <person name="Barry K."/>
            <person name="Chen C."/>
            <person name="Wang M."/>
            <person name="Lipzen A."/>
            <person name="Daum C."/>
            <person name="Saski C.A."/>
            <person name="Payton A.C."/>
            <person name="Mcbreen J.C."/>
            <person name="Conrad R.E."/>
            <person name="Kollar L.M."/>
            <person name="Olsson S."/>
            <person name="Huttunen S."/>
            <person name="Landis J.B."/>
            <person name="Wickett N.J."/>
            <person name="Johnson M.G."/>
            <person name="Rensing S.A."/>
            <person name="Grimwood J."/>
            <person name="Schmutz J."/>
            <person name="Mcdaniel S.F."/>
        </authorList>
    </citation>
    <scope>NUCLEOTIDE SEQUENCE</scope>
    <source>
        <strain evidence="2">R40</strain>
    </source>
</reference>
<feature type="signal peptide" evidence="1">
    <location>
        <begin position="1"/>
        <end position="21"/>
    </location>
</feature>
<keyword evidence="3" id="KW-1185">Reference proteome</keyword>
<dbReference type="EMBL" id="CM026428">
    <property type="protein sequence ID" value="KAG0565603.1"/>
    <property type="molecule type" value="Genomic_DNA"/>
</dbReference>
<proteinExistence type="predicted"/>
<dbReference type="AlphaFoldDB" id="A0A8T0H331"/>
<evidence type="ECO:0000313" key="2">
    <source>
        <dbReference type="EMBL" id="KAG0565603.1"/>
    </source>
</evidence>
<comment type="caution">
    <text evidence="2">The sequence shown here is derived from an EMBL/GenBank/DDBJ whole genome shotgun (WGS) entry which is preliminary data.</text>
</comment>
<organism evidence="2 3">
    <name type="scientific">Ceratodon purpureus</name>
    <name type="common">Fire moss</name>
    <name type="synonym">Dicranum purpureum</name>
    <dbReference type="NCBI Taxonomy" id="3225"/>
    <lineage>
        <taxon>Eukaryota</taxon>
        <taxon>Viridiplantae</taxon>
        <taxon>Streptophyta</taxon>
        <taxon>Embryophyta</taxon>
        <taxon>Bryophyta</taxon>
        <taxon>Bryophytina</taxon>
        <taxon>Bryopsida</taxon>
        <taxon>Dicranidae</taxon>
        <taxon>Pseudoditrichales</taxon>
        <taxon>Ditrichaceae</taxon>
        <taxon>Ceratodon</taxon>
    </lineage>
</organism>
<protein>
    <submittedName>
        <fullName evidence="2">Uncharacterized protein</fullName>
    </submittedName>
</protein>
<keyword evidence="1" id="KW-0732">Signal</keyword>
<name>A0A8T0H331_CERPU</name>
<feature type="chain" id="PRO_5035801273" evidence="1">
    <location>
        <begin position="22"/>
        <end position="64"/>
    </location>
</feature>
<sequence>MISLIPLIWCSKLLLVDRTICLVMSTQSECRGIHVIQVLIILRSPSDLYHHPLVVRYIVGNWLL</sequence>
<accession>A0A8T0H331</accession>
<evidence type="ECO:0000256" key="1">
    <source>
        <dbReference type="SAM" id="SignalP"/>
    </source>
</evidence>
<evidence type="ECO:0000313" key="3">
    <source>
        <dbReference type="Proteomes" id="UP000822688"/>
    </source>
</evidence>
<gene>
    <name evidence="2" type="ORF">KC19_7G000700</name>
</gene>